<organism evidence="2 3">
    <name type="scientific">Temnothorax longispinosus</name>
    <dbReference type="NCBI Taxonomy" id="300112"/>
    <lineage>
        <taxon>Eukaryota</taxon>
        <taxon>Metazoa</taxon>
        <taxon>Ecdysozoa</taxon>
        <taxon>Arthropoda</taxon>
        <taxon>Hexapoda</taxon>
        <taxon>Insecta</taxon>
        <taxon>Pterygota</taxon>
        <taxon>Neoptera</taxon>
        <taxon>Endopterygota</taxon>
        <taxon>Hymenoptera</taxon>
        <taxon>Apocrita</taxon>
        <taxon>Aculeata</taxon>
        <taxon>Formicoidea</taxon>
        <taxon>Formicidae</taxon>
        <taxon>Myrmicinae</taxon>
        <taxon>Temnothorax</taxon>
    </lineage>
</organism>
<keyword evidence="3" id="KW-1185">Reference proteome</keyword>
<dbReference type="InterPro" id="IPR036494">
    <property type="entry name" value="Ku_C_sf"/>
</dbReference>
<dbReference type="Proteomes" id="UP000310200">
    <property type="component" value="Unassembled WGS sequence"/>
</dbReference>
<comment type="caution">
    <text evidence="2">The sequence shown here is derived from an EMBL/GenBank/DDBJ whole genome shotgun (WGS) entry which is preliminary data.</text>
</comment>
<accession>A0A4S2KXV8</accession>
<dbReference type="SUPFAM" id="SSF101420">
    <property type="entry name" value="C-terminal domain of Ku80"/>
    <property type="match status" value="1"/>
</dbReference>
<protein>
    <recommendedName>
        <fullName evidence="4">CCHC-type domain-containing protein</fullName>
    </recommendedName>
</protein>
<name>A0A4S2KXV8_9HYME</name>
<reference evidence="2 3" key="1">
    <citation type="journal article" date="2019" name="Philos. Trans. R. Soc. Lond., B, Biol. Sci.">
        <title>Ant behaviour and brain gene expression of defending hosts depend on the ecological success of the intruding social parasite.</title>
        <authorList>
            <person name="Kaur R."/>
            <person name="Stoldt M."/>
            <person name="Jongepier E."/>
            <person name="Feldmeyer B."/>
            <person name="Menzel F."/>
            <person name="Bornberg-Bauer E."/>
            <person name="Foitzik S."/>
        </authorList>
    </citation>
    <scope>NUCLEOTIDE SEQUENCE [LARGE SCALE GENOMIC DNA]</scope>
    <source>
        <tissue evidence="2">Whole body</tissue>
    </source>
</reference>
<evidence type="ECO:0000256" key="1">
    <source>
        <dbReference type="SAM" id="Coils"/>
    </source>
</evidence>
<dbReference type="EMBL" id="QBLH01000491">
    <property type="protein sequence ID" value="TGZ55122.1"/>
    <property type="molecule type" value="Genomic_DNA"/>
</dbReference>
<evidence type="ECO:0000313" key="2">
    <source>
        <dbReference type="EMBL" id="TGZ55122.1"/>
    </source>
</evidence>
<dbReference type="AlphaFoldDB" id="A0A4S2KXV8"/>
<evidence type="ECO:0000313" key="3">
    <source>
        <dbReference type="Proteomes" id="UP000310200"/>
    </source>
</evidence>
<dbReference type="GO" id="GO:0003676">
    <property type="term" value="F:nucleic acid binding"/>
    <property type="evidence" value="ECO:0007669"/>
    <property type="project" value="InterPro"/>
</dbReference>
<keyword evidence="1" id="KW-0175">Coiled coil</keyword>
<dbReference type="InterPro" id="IPR036875">
    <property type="entry name" value="Znf_CCHC_sf"/>
</dbReference>
<evidence type="ECO:0008006" key="4">
    <source>
        <dbReference type="Google" id="ProtNLM"/>
    </source>
</evidence>
<dbReference type="GO" id="GO:0008270">
    <property type="term" value="F:zinc ion binding"/>
    <property type="evidence" value="ECO:0007669"/>
    <property type="project" value="InterPro"/>
</dbReference>
<gene>
    <name evidence="2" type="ORF">DBV15_11955</name>
</gene>
<sequence>MFVTAPMSHAQSPSHEQAITLSLLLDKMTRMTDAIQDLKNQIEELQIDRHKDQLPSRNLSVLEVQRDTCIQRHNETVDDFINRFFQIHNEIITTLKSRKTGIIPSRIQEEIYQKKAIEVFCRNIKPKIGSFLYSFELDTLNQAFSKAKIVEGGLQLRKLQMQCNKAFKKPRFQPKEGSYCNYCKKRGHEENDCRTKAHHQRRQ</sequence>
<dbReference type="SUPFAM" id="SSF57756">
    <property type="entry name" value="Retrovirus zinc finger-like domains"/>
    <property type="match status" value="1"/>
</dbReference>
<proteinExistence type="predicted"/>
<feature type="coiled-coil region" evidence="1">
    <location>
        <begin position="21"/>
        <end position="48"/>
    </location>
</feature>